<dbReference type="Pfam" id="PF01867">
    <property type="entry name" value="Cas_Cas1"/>
    <property type="match status" value="1"/>
</dbReference>
<evidence type="ECO:0000256" key="8">
    <source>
        <dbReference type="HAMAP-Rule" id="MF_01470"/>
    </source>
</evidence>
<dbReference type="STRING" id="1249627.D779_2655"/>
<keyword evidence="1 8" id="KW-0540">Nuclease</keyword>
<evidence type="ECO:0000256" key="3">
    <source>
        <dbReference type="ARBA" id="ARBA00022759"/>
    </source>
</evidence>
<gene>
    <name evidence="8" type="primary">cas1</name>
    <name evidence="9" type="ORF">D779_2655</name>
</gene>
<dbReference type="EC" id="3.1.-.-" evidence="8"/>
<evidence type="ECO:0000313" key="10">
    <source>
        <dbReference type="Proteomes" id="UP000019460"/>
    </source>
</evidence>
<name>W9V5A8_9GAMM</name>
<keyword evidence="2 8" id="KW-0479">Metal-binding</keyword>
<evidence type="ECO:0000256" key="7">
    <source>
        <dbReference type="ARBA" id="ARBA00023125"/>
    </source>
</evidence>
<comment type="caution">
    <text evidence="9">The sequence shown here is derived from an EMBL/GenBank/DDBJ whole genome shotgun (WGS) entry which is preliminary data.</text>
</comment>
<comment type="subunit">
    <text evidence="8">Homodimer, forms a heterotetramer with a Cas2 homodimer.</text>
</comment>
<comment type="cofactor">
    <cofactor evidence="8">
        <name>Mg(2+)</name>
        <dbReference type="ChEBI" id="CHEBI:18420"/>
    </cofactor>
    <cofactor evidence="8">
        <name>Mn(2+)</name>
        <dbReference type="ChEBI" id="CHEBI:29035"/>
    </cofactor>
</comment>
<feature type="binding site" evidence="8">
    <location>
        <position position="148"/>
    </location>
    <ligand>
        <name>Mn(2+)</name>
        <dbReference type="ChEBI" id="CHEBI:29035"/>
    </ligand>
</feature>
<comment type="function">
    <text evidence="8">CRISPR (clustered regularly interspaced short palindromic repeat), is an adaptive immune system that provides protection against mobile genetic elements (viruses, transposable elements and conjugative plasmids). CRISPR clusters contain spacers, sequences complementary to antecedent mobile elements, and target invading nucleic acids. CRISPR clusters are transcribed and processed into CRISPR RNA (crRNA). Acts as a dsDNA endonuclease. Involved in the integration of spacer DNA into the CRISPR cassette.</text>
</comment>
<dbReference type="PANTHER" id="PTHR34353:SF3">
    <property type="entry name" value="CRISPR-ASSOCIATED ENDONUCLEASE CAS1"/>
    <property type="match status" value="1"/>
</dbReference>
<keyword evidence="8" id="KW-0464">Manganese</keyword>
<keyword evidence="7 8" id="KW-0238">DNA-binding</keyword>
<proteinExistence type="inferred from homology"/>
<dbReference type="InterPro" id="IPR050646">
    <property type="entry name" value="Cas1"/>
</dbReference>
<dbReference type="Proteomes" id="UP000019460">
    <property type="component" value="Unassembled WGS sequence"/>
</dbReference>
<dbReference type="GO" id="GO:0046872">
    <property type="term" value="F:metal ion binding"/>
    <property type="evidence" value="ECO:0007669"/>
    <property type="project" value="UniProtKB-UniRule"/>
</dbReference>
<evidence type="ECO:0000313" key="9">
    <source>
        <dbReference type="EMBL" id="EXJ14514.1"/>
    </source>
</evidence>
<dbReference type="GO" id="GO:0004520">
    <property type="term" value="F:DNA endonuclease activity"/>
    <property type="evidence" value="ECO:0007669"/>
    <property type="project" value="InterPro"/>
</dbReference>
<dbReference type="Gene3D" id="1.20.120.920">
    <property type="entry name" value="CRISPR-associated endonuclease Cas1, C-terminal domain"/>
    <property type="match status" value="1"/>
</dbReference>
<dbReference type="eggNOG" id="COG1518">
    <property type="taxonomic scope" value="Bacteria"/>
</dbReference>
<feature type="binding site" evidence="8">
    <location>
        <position position="228"/>
    </location>
    <ligand>
        <name>Mn(2+)</name>
        <dbReference type="ChEBI" id="CHEBI:29035"/>
    </ligand>
</feature>
<dbReference type="InterPro" id="IPR002729">
    <property type="entry name" value="CRISPR-assoc_Cas1"/>
</dbReference>
<dbReference type="HAMAP" id="MF_01470">
    <property type="entry name" value="Cas1"/>
    <property type="match status" value="1"/>
</dbReference>
<dbReference type="InterPro" id="IPR042206">
    <property type="entry name" value="CRISPR-assoc_Cas1_C"/>
</dbReference>
<keyword evidence="10" id="KW-1185">Reference proteome</keyword>
<reference evidence="9 10" key="1">
    <citation type="submission" date="2012-11" db="EMBL/GenBank/DDBJ databases">
        <title>Genome assembly of Thiorhodococcus sp. AK35.</title>
        <authorList>
            <person name="Nupur N."/>
            <person name="Khatri I."/>
            <person name="Subramanian S."/>
            <person name="Pinnaka A."/>
        </authorList>
    </citation>
    <scope>NUCLEOTIDE SEQUENCE [LARGE SCALE GENOMIC DNA]</scope>
    <source>
        <strain evidence="9 10">AK35</strain>
    </source>
</reference>
<dbReference type="GO" id="GO:0051607">
    <property type="term" value="P:defense response to virus"/>
    <property type="evidence" value="ECO:0007669"/>
    <property type="project" value="UniProtKB-UniRule"/>
</dbReference>
<keyword evidence="3 8" id="KW-0255">Endonuclease</keyword>
<sequence length="296" mass="32952">MLKGRLGLETARMPHADRHGLIWFERGELCVIDGCLHFFQGKDSLKPYSVQIPHQTVSMILLGPGSTVTHDALRLLARHGTLMAAVGEDGVRCYTAPPLMPDRSDIARRQAELWGNPRRRISVARHMYALRLGEVLPHRDLDTLRGIEGSRVKATYQLMAQRYGIEWKGRHYDRANPNAADIPNQAINHAATAVQAAAAIAVQAVAAIPQLGFIHEDSGQSFVLDIADLFRDTITLQIAFTVAKKAETDSQTVDRLVRREAANVFRKQDVIPTMIDRIKQVIRMEETGATGHDRDA</sequence>
<dbReference type="PATRIC" id="fig|1249627.3.peg.2820"/>
<dbReference type="EMBL" id="AONC01000040">
    <property type="protein sequence ID" value="EXJ14514.1"/>
    <property type="molecule type" value="Genomic_DNA"/>
</dbReference>
<comment type="similarity">
    <text evidence="8">Belongs to the CRISPR-associated endonuclease Cas1 family.</text>
</comment>
<evidence type="ECO:0000256" key="6">
    <source>
        <dbReference type="ARBA" id="ARBA00023118"/>
    </source>
</evidence>
<evidence type="ECO:0000256" key="5">
    <source>
        <dbReference type="ARBA" id="ARBA00022842"/>
    </source>
</evidence>
<organism evidence="9 10">
    <name type="scientific">Imhoffiella purpurea</name>
    <dbReference type="NCBI Taxonomy" id="1249627"/>
    <lineage>
        <taxon>Bacteria</taxon>
        <taxon>Pseudomonadati</taxon>
        <taxon>Pseudomonadota</taxon>
        <taxon>Gammaproteobacteria</taxon>
        <taxon>Chromatiales</taxon>
        <taxon>Chromatiaceae</taxon>
        <taxon>Imhoffiella</taxon>
    </lineage>
</organism>
<dbReference type="InterPro" id="IPR042211">
    <property type="entry name" value="CRISPR-assoc_Cas1_N"/>
</dbReference>
<dbReference type="PANTHER" id="PTHR34353">
    <property type="entry name" value="CRISPR-ASSOCIATED ENDONUCLEASE CAS1 1"/>
    <property type="match status" value="1"/>
</dbReference>
<dbReference type="NCBIfam" id="TIGR00287">
    <property type="entry name" value="cas1"/>
    <property type="match status" value="1"/>
</dbReference>
<keyword evidence="6 8" id="KW-0051">Antiviral defense</keyword>
<dbReference type="AlphaFoldDB" id="W9V5A8"/>
<keyword evidence="5 8" id="KW-0460">Magnesium</keyword>
<dbReference type="GO" id="GO:0016787">
    <property type="term" value="F:hydrolase activity"/>
    <property type="evidence" value="ECO:0007669"/>
    <property type="project" value="UniProtKB-KW"/>
</dbReference>
<dbReference type="GO" id="GO:0043571">
    <property type="term" value="P:maintenance of CRISPR repeat elements"/>
    <property type="evidence" value="ECO:0007669"/>
    <property type="project" value="UniProtKB-UniRule"/>
</dbReference>
<feature type="binding site" evidence="8">
    <location>
        <position position="215"/>
    </location>
    <ligand>
        <name>Mn(2+)</name>
        <dbReference type="ChEBI" id="CHEBI:29035"/>
    </ligand>
</feature>
<evidence type="ECO:0000256" key="1">
    <source>
        <dbReference type="ARBA" id="ARBA00022722"/>
    </source>
</evidence>
<dbReference type="Gene3D" id="3.100.10.20">
    <property type="entry name" value="CRISPR-associated endonuclease Cas1, N-terminal domain"/>
    <property type="match status" value="1"/>
</dbReference>
<keyword evidence="4 8" id="KW-0378">Hydrolase</keyword>
<dbReference type="InterPro" id="IPR019851">
    <property type="entry name" value="CRISPR-assoc_Cas1_ECOLI"/>
</dbReference>
<protein>
    <recommendedName>
        <fullName evidence="8">CRISPR-associated endonuclease Cas1</fullName>
        <ecNumber evidence="8">3.1.-.-</ecNumber>
    </recommendedName>
</protein>
<evidence type="ECO:0000256" key="2">
    <source>
        <dbReference type="ARBA" id="ARBA00022723"/>
    </source>
</evidence>
<dbReference type="NCBIfam" id="TIGR03638">
    <property type="entry name" value="cas1_ECOLI"/>
    <property type="match status" value="1"/>
</dbReference>
<evidence type="ECO:0000256" key="4">
    <source>
        <dbReference type="ARBA" id="ARBA00022801"/>
    </source>
</evidence>
<dbReference type="OrthoDB" id="9777847at2"/>
<dbReference type="GO" id="GO:0003677">
    <property type="term" value="F:DNA binding"/>
    <property type="evidence" value="ECO:0007669"/>
    <property type="project" value="UniProtKB-KW"/>
</dbReference>
<accession>W9V5A8</accession>